<dbReference type="PROSITE" id="PS51186">
    <property type="entry name" value="GNAT"/>
    <property type="match status" value="1"/>
</dbReference>
<reference evidence="2 3" key="1">
    <citation type="journal article" date="2009" name="Stand. Genomic Sci.">
        <title>Complete genome sequence of Kytococcus sedentarius type strain (541).</title>
        <authorList>
            <person name="Sims D."/>
            <person name="Brettin T."/>
            <person name="Detter J.C."/>
            <person name="Han C."/>
            <person name="Lapidus A."/>
            <person name="Copeland A."/>
            <person name="Glavina Del Rio T."/>
            <person name="Nolan M."/>
            <person name="Chen F."/>
            <person name="Lucas S."/>
            <person name="Tice H."/>
            <person name="Cheng J.F."/>
            <person name="Bruce D."/>
            <person name="Goodwin L."/>
            <person name="Pitluck S."/>
            <person name="Ovchinnikova G."/>
            <person name="Pati A."/>
            <person name="Ivanova N."/>
            <person name="Mavrommatis K."/>
            <person name="Chen A."/>
            <person name="Palaniappan K."/>
            <person name="D'haeseleer P."/>
            <person name="Chain P."/>
            <person name="Bristow J."/>
            <person name="Eisen J.A."/>
            <person name="Markowitz V."/>
            <person name="Hugenholtz P."/>
            <person name="Schneider S."/>
            <person name="Goker M."/>
            <person name="Pukall R."/>
            <person name="Kyrpides N.C."/>
            <person name="Klenk H.P."/>
        </authorList>
    </citation>
    <scope>NUCLEOTIDE SEQUENCE [LARGE SCALE GENOMIC DNA]</scope>
    <source>
        <strain evidence="3">ATCC 14392 / DSM 20547 / JCM 11482 / CCUG 33030 / NBRC 15357 / NCTC 11040 / CCM 314 / 541</strain>
    </source>
</reference>
<dbReference type="SUPFAM" id="SSF55729">
    <property type="entry name" value="Acyl-CoA N-acyltransferases (Nat)"/>
    <property type="match status" value="1"/>
</dbReference>
<proteinExistence type="predicted"/>
<dbReference type="InterPro" id="IPR000182">
    <property type="entry name" value="GNAT_dom"/>
</dbReference>
<dbReference type="eggNOG" id="COG0456">
    <property type="taxonomic scope" value="Bacteria"/>
</dbReference>
<dbReference type="GO" id="GO:0016747">
    <property type="term" value="F:acyltransferase activity, transferring groups other than amino-acyl groups"/>
    <property type="evidence" value="ECO:0007669"/>
    <property type="project" value="InterPro"/>
</dbReference>
<dbReference type="HOGENOM" id="CLU_086660_0_0_11"/>
<dbReference type="InterPro" id="IPR016181">
    <property type="entry name" value="Acyl_CoA_acyltransferase"/>
</dbReference>
<dbReference type="KEGG" id="kse:Ksed_14160"/>
<name>C7NHT6_KYTSD</name>
<dbReference type="STRING" id="478801.Ksed_14160"/>
<protein>
    <submittedName>
        <fullName evidence="2">Acetyltransferase (GNAT) family protein</fullName>
    </submittedName>
</protein>
<keyword evidence="3" id="KW-1185">Reference proteome</keyword>
<gene>
    <name evidence="2" type="ordered locus">Ksed_14160</name>
</gene>
<evidence type="ECO:0000259" key="1">
    <source>
        <dbReference type="PROSITE" id="PS51186"/>
    </source>
</evidence>
<dbReference type="RefSeq" id="WP_015779388.1">
    <property type="nucleotide sequence ID" value="NC_013169.1"/>
</dbReference>
<dbReference type="Proteomes" id="UP000006666">
    <property type="component" value="Chromosome"/>
</dbReference>
<accession>C7NHT6</accession>
<evidence type="ECO:0000313" key="2">
    <source>
        <dbReference type="EMBL" id="ACV06443.1"/>
    </source>
</evidence>
<dbReference type="Pfam" id="PF00583">
    <property type="entry name" value="Acetyltransf_1"/>
    <property type="match status" value="1"/>
</dbReference>
<dbReference type="Gene3D" id="3.40.630.30">
    <property type="match status" value="1"/>
</dbReference>
<dbReference type="AlphaFoldDB" id="C7NHT6"/>
<sequence>MLPSLPPSTATDLAIDQLAGTQVTDAGDHLVVRSPGRPGYHWGNFLQVTGGDVDDAHRWVRRFEAAFPGARHLAVGLPREPEPAAWETLGLTGDVVESLTAERAPRSTDLPAGYHVAPLADEADWGQRVAAERAENEATGEFPPAEYAEFLRGQCAARRRLVDAGHGHWVGAWTAQGELAASMGIVVLDARGATRRLARYQSVLTHPDHRRRGLARHLLAVAAQWAADRGAAQWVIVADDGSDAGRLYRAAGFTPGPREYGYHAASWR</sequence>
<evidence type="ECO:0000313" key="3">
    <source>
        <dbReference type="Proteomes" id="UP000006666"/>
    </source>
</evidence>
<feature type="domain" description="N-acetyltransferase" evidence="1">
    <location>
        <begin position="118"/>
        <end position="268"/>
    </location>
</feature>
<dbReference type="CDD" id="cd04301">
    <property type="entry name" value="NAT_SF"/>
    <property type="match status" value="1"/>
</dbReference>
<dbReference type="EMBL" id="CP001686">
    <property type="protein sequence ID" value="ACV06443.1"/>
    <property type="molecule type" value="Genomic_DNA"/>
</dbReference>
<organism evidence="2 3">
    <name type="scientific">Kytococcus sedentarius (strain ATCC 14392 / DSM 20547 / JCM 11482 / CCUG 33030 / NBRC 15357 / NCTC 11040 / CCM 314 / 541)</name>
    <name type="common">Micrococcus sedentarius</name>
    <dbReference type="NCBI Taxonomy" id="478801"/>
    <lineage>
        <taxon>Bacteria</taxon>
        <taxon>Bacillati</taxon>
        <taxon>Actinomycetota</taxon>
        <taxon>Actinomycetes</taxon>
        <taxon>Micrococcales</taxon>
        <taxon>Kytococcaceae</taxon>
        <taxon>Kytococcus</taxon>
    </lineage>
</organism>